<dbReference type="InterPro" id="IPR036259">
    <property type="entry name" value="MFS_trans_sf"/>
</dbReference>
<feature type="transmembrane region" description="Helical" evidence="2">
    <location>
        <begin position="242"/>
        <end position="262"/>
    </location>
</feature>
<evidence type="ECO:0000313" key="4">
    <source>
        <dbReference type="Proteomes" id="UP000217083"/>
    </source>
</evidence>
<reference evidence="4" key="1">
    <citation type="submission" date="2017-08" db="EMBL/GenBank/DDBJ databases">
        <authorList>
            <person name="Huang Z."/>
        </authorList>
    </citation>
    <scope>NUCLEOTIDE SEQUENCE [LARGE SCALE GENOMIC DNA]</scope>
    <source>
        <strain evidence="4">SA5d-4</strain>
    </source>
</reference>
<proteinExistence type="predicted"/>
<reference evidence="3 4" key="2">
    <citation type="submission" date="2017-09" db="EMBL/GenBank/DDBJ databases">
        <title>Bacillus patelloidae sp. nov., isolated from the intestinal tract of a marine limpet.</title>
        <authorList>
            <person name="Liu R."/>
            <person name="Dong C."/>
            <person name="Shao Z."/>
        </authorList>
    </citation>
    <scope>NUCLEOTIDE SEQUENCE [LARGE SCALE GENOMIC DNA]</scope>
    <source>
        <strain evidence="3 4">SA5d-4</strain>
    </source>
</reference>
<dbReference type="PANTHER" id="PTHR23526">
    <property type="entry name" value="INTEGRAL MEMBRANE TRANSPORT PROTEIN-RELATED"/>
    <property type="match status" value="1"/>
</dbReference>
<dbReference type="AlphaFoldDB" id="A0A263BUV1"/>
<dbReference type="Proteomes" id="UP000217083">
    <property type="component" value="Unassembled WGS sequence"/>
</dbReference>
<sequence length="399" mass="44739">MKGHRSLGFLLLIGGLYSLSVALSNTFVNVYLWKQSKEFFDIAIYNLSSVILQPIAFILAGMLAKHIDRIYVLRIGIIFLSAFFLSVLLLGTSSTDFIVILGALHGIGFGVYWLAYNVLSFEITEPDTRDFFNGFSGVLGSFAGIVGPITAGLFITRMELNKGYYLIFTISLIMFALAVFLSFFIKKRDARGSFKLKEVLNERKRNKNWKNILHANFFQGFRGGTFVFLIGLWVYITTESELSLGTFALIQSAISLVAFSLAGKLIKPKNRVKSILFAGATMYIAILIIAFHLTFIKLLIYGVIIAFAFPFLIVPFMSITYDVIGEANNSGNKRIEFLVVRDVYLNLGRVVSILFFIVAISFFSPEKSIPYLLFLIGPGFLIISFFIRKVNIDSTNDKN</sequence>
<evidence type="ECO:0000256" key="1">
    <source>
        <dbReference type="ARBA" id="ARBA00004651"/>
    </source>
</evidence>
<gene>
    <name evidence="3" type="ORF">CIB95_06895</name>
</gene>
<feature type="transmembrane region" description="Helical" evidence="2">
    <location>
        <begin position="274"/>
        <end position="293"/>
    </location>
</feature>
<dbReference type="PANTHER" id="PTHR23526:SF2">
    <property type="entry name" value="MAJOR FACILITATOR SUPERFAMILY (MFS) PROFILE DOMAIN-CONTAINING PROTEIN"/>
    <property type="match status" value="1"/>
</dbReference>
<feature type="transmembrane region" description="Helical" evidence="2">
    <location>
        <begin position="213"/>
        <end position="236"/>
    </location>
</feature>
<dbReference type="InterPro" id="IPR011701">
    <property type="entry name" value="MFS"/>
</dbReference>
<comment type="caution">
    <text evidence="3">The sequence shown here is derived from an EMBL/GenBank/DDBJ whole genome shotgun (WGS) entry which is preliminary data.</text>
</comment>
<dbReference type="InterPro" id="IPR052528">
    <property type="entry name" value="Sugar_transport-like"/>
</dbReference>
<comment type="subcellular location">
    <subcellularLocation>
        <location evidence="1">Cell membrane</location>
        <topology evidence="1">Multi-pass membrane protein</topology>
    </subcellularLocation>
</comment>
<keyword evidence="2" id="KW-0472">Membrane</keyword>
<accession>A0A263BUV1</accession>
<feature type="transmembrane region" description="Helical" evidence="2">
    <location>
        <begin position="343"/>
        <end position="363"/>
    </location>
</feature>
<feature type="transmembrane region" description="Helical" evidence="2">
    <location>
        <begin position="299"/>
        <end position="323"/>
    </location>
</feature>
<protein>
    <submittedName>
        <fullName evidence="3">MFS transporter</fullName>
    </submittedName>
</protein>
<keyword evidence="2" id="KW-1133">Transmembrane helix</keyword>
<evidence type="ECO:0000313" key="3">
    <source>
        <dbReference type="EMBL" id="OZM57499.1"/>
    </source>
</evidence>
<dbReference type="EMBL" id="NPIA01000003">
    <property type="protein sequence ID" value="OZM57499.1"/>
    <property type="molecule type" value="Genomic_DNA"/>
</dbReference>
<keyword evidence="2" id="KW-0812">Transmembrane</keyword>
<feature type="transmembrane region" description="Helical" evidence="2">
    <location>
        <begin position="71"/>
        <end position="91"/>
    </location>
</feature>
<name>A0A263BUV1_9BACI</name>
<dbReference type="GO" id="GO:0022857">
    <property type="term" value="F:transmembrane transporter activity"/>
    <property type="evidence" value="ECO:0007669"/>
    <property type="project" value="InterPro"/>
</dbReference>
<dbReference type="Gene3D" id="1.20.1250.20">
    <property type="entry name" value="MFS general substrate transporter like domains"/>
    <property type="match status" value="2"/>
</dbReference>
<organism evidence="3 4">
    <name type="scientific">Lottiidibacillus patelloidae</name>
    <dbReference type="NCBI Taxonomy" id="2670334"/>
    <lineage>
        <taxon>Bacteria</taxon>
        <taxon>Bacillati</taxon>
        <taxon>Bacillota</taxon>
        <taxon>Bacilli</taxon>
        <taxon>Bacillales</taxon>
        <taxon>Bacillaceae</taxon>
        <taxon>Lottiidibacillus</taxon>
    </lineage>
</organism>
<dbReference type="GO" id="GO:0005886">
    <property type="term" value="C:plasma membrane"/>
    <property type="evidence" value="ECO:0007669"/>
    <property type="project" value="UniProtKB-SubCell"/>
</dbReference>
<feature type="transmembrane region" description="Helical" evidence="2">
    <location>
        <begin position="97"/>
        <end position="119"/>
    </location>
</feature>
<dbReference type="Pfam" id="PF07690">
    <property type="entry name" value="MFS_1"/>
    <property type="match status" value="1"/>
</dbReference>
<feature type="transmembrane region" description="Helical" evidence="2">
    <location>
        <begin position="43"/>
        <end position="64"/>
    </location>
</feature>
<feature type="transmembrane region" description="Helical" evidence="2">
    <location>
        <begin position="131"/>
        <end position="151"/>
    </location>
</feature>
<evidence type="ECO:0000256" key="2">
    <source>
        <dbReference type="SAM" id="Phobius"/>
    </source>
</evidence>
<dbReference type="SUPFAM" id="SSF103473">
    <property type="entry name" value="MFS general substrate transporter"/>
    <property type="match status" value="1"/>
</dbReference>
<feature type="transmembrane region" description="Helical" evidence="2">
    <location>
        <begin position="163"/>
        <end position="185"/>
    </location>
</feature>
<feature type="transmembrane region" description="Helical" evidence="2">
    <location>
        <begin position="369"/>
        <end position="387"/>
    </location>
</feature>
<keyword evidence="4" id="KW-1185">Reference proteome</keyword>